<feature type="region of interest" description="Disordered" evidence="1">
    <location>
        <begin position="49"/>
        <end position="76"/>
    </location>
</feature>
<feature type="compositionally biased region" description="Gly residues" evidence="1">
    <location>
        <begin position="51"/>
        <end position="60"/>
    </location>
</feature>
<feature type="chain" id="PRO_5045877611" evidence="2">
    <location>
        <begin position="19"/>
        <end position="93"/>
    </location>
</feature>
<organism evidence="3 4">
    <name type="scientific">Neorhizobium turbinariae</name>
    <dbReference type="NCBI Taxonomy" id="2937795"/>
    <lineage>
        <taxon>Bacteria</taxon>
        <taxon>Pseudomonadati</taxon>
        <taxon>Pseudomonadota</taxon>
        <taxon>Alphaproteobacteria</taxon>
        <taxon>Hyphomicrobiales</taxon>
        <taxon>Rhizobiaceae</taxon>
        <taxon>Rhizobium/Agrobacterium group</taxon>
        <taxon>Neorhizobium</taxon>
    </lineage>
</organism>
<gene>
    <name evidence="3" type="ORF">M0654_03520</name>
</gene>
<reference evidence="3 4" key="1">
    <citation type="submission" date="2022-04" db="EMBL/GenBank/DDBJ databases">
        <title>Rhizobium coralii sp. nov., isolated from coral Turbinaria peltata.</title>
        <authorList>
            <person name="Sun H."/>
        </authorList>
    </citation>
    <scope>NUCLEOTIDE SEQUENCE [LARGE SCALE GENOMIC DNA]</scope>
    <source>
        <strain evidence="3 4">NTR19</strain>
    </source>
</reference>
<protein>
    <submittedName>
        <fullName evidence="3">Uncharacterized protein</fullName>
    </submittedName>
</protein>
<keyword evidence="2" id="KW-0732">Signal</keyword>
<keyword evidence="4" id="KW-1185">Reference proteome</keyword>
<accession>A0ABT0IMD1</accession>
<dbReference type="EMBL" id="JALPRY010000004">
    <property type="protein sequence ID" value="MCK8779048.1"/>
    <property type="molecule type" value="Genomic_DNA"/>
</dbReference>
<dbReference type="RefSeq" id="WP_248681858.1">
    <property type="nucleotide sequence ID" value="NZ_JALPRY010000004.1"/>
</dbReference>
<feature type="signal peptide" evidence="2">
    <location>
        <begin position="1"/>
        <end position="18"/>
    </location>
</feature>
<evidence type="ECO:0000313" key="3">
    <source>
        <dbReference type="EMBL" id="MCK8779048.1"/>
    </source>
</evidence>
<name>A0ABT0IMD1_9HYPH</name>
<dbReference type="Proteomes" id="UP001202827">
    <property type="component" value="Unassembled WGS sequence"/>
</dbReference>
<evidence type="ECO:0000256" key="1">
    <source>
        <dbReference type="SAM" id="MobiDB-lite"/>
    </source>
</evidence>
<proteinExistence type="predicted"/>
<comment type="caution">
    <text evidence="3">The sequence shown here is derived from an EMBL/GenBank/DDBJ whole genome shotgun (WGS) entry which is preliminary data.</text>
</comment>
<evidence type="ECO:0000313" key="4">
    <source>
        <dbReference type="Proteomes" id="UP001202827"/>
    </source>
</evidence>
<sequence length="93" mass="9696">MKTMPLVAILLAASPASAQQHRNYEVAPNGSGGYTGTYGNENFDIDTQYGGVSGQIGGRRPGVIQERPSRKAGSIGATQRNCVVDGNGNALCR</sequence>
<evidence type="ECO:0000256" key="2">
    <source>
        <dbReference type="SAM" id="SignalP"/>
    </source>
</evidence>